<feature type="domain" description="Response regulatory" evidence="10">
    <location>
        <begin position="3"/>
        <end position="121"/>
    </location>
</feature>
<evidence type="ECO:0000256" key="3">
    <source>
        <dbReference type="ARBA" id="ARBA00022553"/>
    </source>
</evidence>
<keyword evidence="3 8" id="KW-0597">Phosphoprotein</keyword>
<evidence type="ECO:0000256" key="5">
    <source>
        <dbReference type="ARBA" id="ARBA00023015"/>
    </source>
</evidence>
<feature type="domain" description="HTH araC/xylS-type" evidence="9">
    <location>
        <begin position="446"/>
        <end position="544"/>
    </location>
</feature>
<dbReference type="SMART" id="SM00342">
    <property type="entry name" value="HTH_ARAC"/>
    <property type="match status" value="1"/>
</dbReference>
<evidence type="ECO:0000313" key="11">
    <source>
        <dbReference type="EMBL" id="QMV43179.1"/>
    </source>
</evidence>
<keyword evidence="12" id="KW-1185">Reference proteome</keyword>
<dbReference type="PANTHER" id="PTHR42713:SF3">
    <property type="entry name" value="TRANSCRIPTIONAL REGULATORY PROTEIN HPTR"/>
    <property type="match status" value="1"/>
</dbReference>
<protein>
    <submittedName>
        <fullName evidence="11">Response regulator</fullName>
    </submittedName>
</protein>
<reference evidence="11 12" key="1">
    <citation type="submission" date="2019-07" db="EMBL/GenBank/DDBJ databases">
        <authorList>
            <person name="Kim J.K."/>
            <person name="Cheong H.-M."/>
            <person name="Choi Y."/>
            <person name="Hwang K.J."/>
            <person name="Lee S."/>
            <person name="Choi C."/>
        </authorList>
    </citation>
    <scope>NUCLEOTIDE SEQUENCE [LARGE SCALE GENOMIC DNA]</scope>
    <source>
        <strain evidence="11 12">KS 22</strain>
    </source>
</reference>
<dbReference type="Pfam" id="PF00072">
    <property type="entry name" value="Response_reg"/>
    <property type="match status" value="1"/>
</dbReference>
<dbReference type="InterPro" id="IPR001789">
    <property type="entry name" value="Sig_transdc_resp-reg_receiver"/>
</dbReference>
<dbReference type="Gene3D" id="1.10.10.60">
    <property type="entry name" value="Homeodomain-like"/>
    <property type="match status" value="2"/>
</dbReference>
<dbReference type="EMBL" id="CP041969">
    <property type="protein sequence ID" value="QMV43179.1"/>
    <property type="molecule type" value="Genomic_DNA"/>
</dbReference>
<accession>A0A7G5C1U5</accession>
<dbReference type="PANTHER" id="PTHR42713">
    <property type="entry name" value="HISTIDINE KINASE-RELATED"/>
    <property type="match status" value="1"/>
</dbReference>
<dbReference type="SUPFAM" id="SSF52172">
    <property type="entry name" value="CheY-like"/>
    <property type="match status" value="1"/>
</dbReference>
<dbReference type="KEGG" id="cchl:FPL14_19810"/>
<keyword evidence="7" id="KW-0804">Transcription</keyword>
<evidence type="ECO:0000256" key="1">
    <source>
        <dbReference type="ARBA" id="ARBA00004496"/>
    </source>
</evidence>
<dbReference type="InterPro" id="IPR011006">
    <property type="entry name" value="CheY-like_superfamily"/>
</dbReference>
<dbReference type="GO" id="GO:0003700">
    <property type="term" value="F:DNA-binding transcription factor activity"/>
    <property type="evidence" value="ECO:0007669"/>
    <property type="project" value="InterPro"/>
</dbReference>
<keyword evidence="2" id="KW-0963">Cytoplasm</keyword>
<dbReference type="SUPFAM" id="SSF46689">
    <property type="entry name" value="Homeodomain-like"/>
    <property type="match status" value="2"/>
</dbReference>
<evidence type="ECO:0000256" key="4">
    <source>
        <dbReference type="ARBA" id="ARBA00023012"/>
    </source>
</evidence>
<sequence length="547" mass="63197">MYKLMIVEDEPLIRAGLKQYFNWHELGIESILEAENGKDGIEIALRERPDLVITDIRMPEINGLEMIERLRPALPDTLFLILTGYNDFTYAQKAIRLGNIQAYLLKPLQYEESLSTIVESIRVLSARQQANRQRSELESAAKENSVHRGGQIVKSMLDDDGSLREDAVLRQFGLDGKIVTYHPIVLSCILPSTLNVQARKAWKIKAERVLTEAVDSIYPSGRGQLLAYYGKSKLYAITIHDDQENKAFDKHAEELINNRLIQAGTELQAAFYMAVGKPAIELSQACISLQLTEKALNRRFFRPDRRLFHSEMPGQTLPSLKECFYPLDNKIRELILTCLEQGELRQTRELLRRMAVQTIDHFSYDSYGRWLALLQDIIGVTLRFAHRNDIRFEGVYSDKVLTLAFVDDFATAEQLFDWIADWMVHLHAAYRDKAKASAPQESLIFEQIESFIKQHIDKEVTLQAVADRFFYNPSYLSRLFKTKLNKNYMTFLTEIRIHYAQQCLMDQKASVTDVCTMCGYKSYKHFVKTFRSVTRMTPTEYRKQLGL</sequence>
<keyword evidence="6" id="KW-0238">DNA-binding</keyword>
<dbReference type="PROSITE" id="PS00041">
    <property type="entry name" value="HTH_ARAC_FAMILY_1"/>
    <property type="match status" value="1"/>
</dbReference>
<dbReference type="PROSITE" id="PS50110">
    <property type="entry name" value="RESPONSE_REGULATORY"/>
    <property type="match status" value="1"/>
</dbReference>
<evidence type="ECO:0000256" key="2">
    <source>
        <dbReference type="ARBA" id="ARBA00022490"/>
    </source>
</evidence>
<dbReference type="RefSeq" id="WP_182299411.1">
    <property type="nucleotide sequence ID" value="NZ_CP041969.1"/>
</dbReference>
<dbReference type="Pfam" id="PF12833">
    <property type="entry name" value="HTH_18"/>
    <property type="match status" value="1"/>
</dbReference>
<dbReference type="InterPro" id="IPR051552">
    <property type="entry name" value="HptR"/>
</dbReference>
<evidence type="ECO:0000259" key="9">
    <source>
        <dbReference type="PROSITE" id="PS01124"/>
    </source>
</evidence>
<dbReference type="InterPro" id="IPR018062">
    <property type="entry name" value="HTH_AraC-typ_CS"/>
</dbReference>
<evidence type="ECO:0000256" key="7">
    <source>
        <dbReference type="ARBA" id="ARBA00023163"/>
    </source>
</evidence>
<gene>
    <name evidence="11" type="ORF">FPL14_19810</name>
</gene>
<comment type="subcellular location">
    <subcellularLocation>
        <location evidence="1">Cytoplasm</location>
    </subcellularLocation>
</comment>
<dbReference type="GO" id="GO:0005737">
    <property type="term" value="C:cytoplasm"/>
    <property type="evidence" value="ECO:0007669"/>
    <property type="project" value="UniProtKB-SubCell"/>
</dbReference>
<dbReference type="InterPro" id="IPR018060">
    <property type="entry name" value="HTH_AraC"/>
</dbReference>
<dbReference type="InterPro" id="IPR009057">
    <property type="entry name" value="Homeodomain-like_sf"/>
</dbReference>
<name>A0A7G5C1U5_9BACL</name>
<dbReference type="GO" id="GO:0043565">
    <property type="term" value="F:sequence-specific DNA binding"/>
    <property type="evidence" value="ECO:0007669"/>
    <property type="project" value="InterPro"/>
</dbReference>
<dbReference type="CDD" id="cd17536">
    <property type="entry name" value="REC_YesN-like"/>
    <property type="match status" value="1"/>
</dbReference>
<dbReference type="GO" id="GO:0000160">
    <property type="term" value="P:phosphorelay signal transduction system"/>
    <property type="evidence" value="ECO:0007669"/>
    <property type="project" value="UniProtKB-KW"/>
</dbReference>
<evidence type="ECO:0000256" key="8">
    <source>
        <dbReference type="PROSITE-ProRule" id="PRU00169"/>
    </source>
</evidence>
<dbReference type="PROSITE" id="PS01124">
    <property type="entry name" value="HTH_ARAC_FAMILY_2"/>
    <property type="match status" value="1"/>
</dbReference>
<dbReference type="SMART" id="SM00448">
    <property type="entry name" value="REC"/>
    <property type="match status" value="1"/>
</dbReference>
<keyword evidence="4" id="KW-0902">Two-component regulatory system</keyword>
<evidence type="ECO:0000256" key="6">
    <source>
        <dbReference type="ARBA" id="ARBA00023125"/>
    </source>
</evidence>
<evidence type="ECO:0000259" key="10">
    <source>
        <dbReference type="PROSITE" id="PS50110"/>
    </source>
</evidence>
<dbReference type="AlphaFoldDB" id="A0A7G5C1U5"/>
<feature type="modified residue" description="4-aspartylphosphate" evidence="8">
    <location>
        <position position="55"/>
    </location>
</feature>
<dbReference type="Gene3D" id="3.40.50.2300">
    <property type="match status" value="1"/>
</dbReference>
<proteinExistence type="predicted"/>
<evidence type="ECO:0000313" key="12">
    <source>
        <dbReference type="Proteomes" id="UP000515679"/>
    </source>
</evidence>
<organism evidence="11 12">
    <name type="scientific">Cohnella cholangitidis</name>
    <dbReference type="NCBI Taxonomy" id="2598458"/>
    <lineage>
        <taxon>Bacteria</taxon>
        <taxon>Bacillati</taxon>
        <taxon>Bacillota</taxon>
        <taxon>Bacilli</taxon>
        <taxon>Bacillales</taxon>
        <taxon>Paenibacillaceae</taxon>
        <taxon>Cohnella</taxon>
    </lineage>
</organism>
<keyword evidence="5" id="KW-0805">Transcription regulation</keyword>
<dbReference type="Proteomes" id="UP000515679">
    <property type="component" value="Chromosome"/>
</dbReference>